<dbReference type="PANTHER" id="PTHR34605">
    <property type="entry name" value="PHAGE_INTEGRASE DOMAIN-CONTAINING PROTEIN"/>
    <property type="match status" value="1"/>
</dbReference>
<keyword evidence="1" id="KW-0233">DNA recombination</keyword>
<dbReference type="InterPro" id="IPR013762">
    <property type="entry name" value="Integrase-like_cat_sf"/>
</dbReference>
<dbReference type="Gene3D" id="1.10.443.10">
    <property type="entry name" value="Intergrase catalytic core"/>
    <property type="match status" value="1"/>
</dbReference>
<evidence type="ECO:0000256" key="1">
    <source>
        <dbReference type="ARBA" id="ARBA00023172"/>
    </source>
</evidence>
<evidence type="ECO:0000313" key="2">
    <source>
        <dbReference type="EMBL" id="KAK2181773.1"/>
    </source>
</evidence>
<dbReference type="AlphaFoldDB" id="A0AAD9L1S1"/>
<name>A0AAD9L1S1_RIDPI</name>
<dbReference type="SUPFAM" id="SSF56349">
    <property type="entry name" value="DNA breaking-rejoining enzymes"/>
    <property type="match status" value="1"/>
</dbReference>
<comment type="caution">
    <text evidence="2">The sequence shown here is derived from an EMBL/GenBank/DDBJ whole genome shotgun (WGS) entry which is preliminary data.</text>
</comment>
<keyword evidence="3" id="KW-1185">Reference proteome</keyword>
<dbReference type="GO" id="GO:0015074">
    <property type="term" value="P:DNA integration"/>
    <property type="evidence" value="ECO:0007669"/>
    <property type="project" value="InterPro"/>
</dbReference>
<dbReference type="InterPro" id="IPR052925">
    <property type="entry name" value="Phage_Integrase-like_Recomb"/>
</dbReference>
<dbReference type="InterPro" id="IPR011010">
    <property type="entry name" value="DNA_brk_join_enz"/>
</dbReference>
<gene>
    <name evidence="2" type="ORF">NP493_382g01009</name>
</gene>
<organism evidence="2 3">
    <name type="scientific">Ridgeia piscesae</name>
    <name type="common">Tubeworm</name>
    <dbReference type="NCBI Taxonomy" id="27915"/>
    <lineage>
        <taxon>Eukaryota</taxon>
        <taxon>Metazoa</taxon>
        <taxon>Spiralia</taxon>
        <taxon>Lophotrochozoa</taxon>
        <taxon>Annelida</taxon>
        <taxon>Polychaeta</taxon>
        <taxon>Sedentaria</taxon>
        <taxon>Canalipalpata</taxon>
        <taxon>Sabellida</taxon>
        <taxon>Siboglinidae</taxon>
        <taxon>Ridgeia</taxon>
    </lineage>
</organism>
<protein>
    <recommendedName>
        <fullName evidence="4">Tyr recombinase domain-containing protein</fullName>
    </recommendedName>
</protein>
<dbReference type="GO" id="GO:0003677">
    <property type="term" value="F:DNA binding"/>
    <property type="evidence" value="ECO:0007669"/>
    <property type="project" value="InterPro"/>
</dbReference>
<proteinExistence type="predicted"/>
<accession>A0AAD9L1S1</accession>
<evidence type="ECO:0000313" key="3">
    <source>
        <dbReference type="Proteomes" id="UP001209878"/>
    </source>
</evidence>
<dbReference type="EMBL" id="JAODUO010000382">
    <property type="protein sequence ID" value="KAK2181773.1"/>
    <property type="molecule type" value="Genomic_DNA"/>
</dbReference>
<evidence type="ECO:0008006" key="4">
    <source>
        <dbReference type="Google" id="ProtNLM"/>
    </source>
</evidence>
<dbReference type="GO" id="GO:0006310">
    <property type="term" value="P:DNA recombination"/>
    <property type="evidence" value="ECO:0007669"/>
    <property type="project" value="UniProtKB-KW"/>
</dbReference>
<dbReference type="PANTHER" id="PTHR34605:SF3">
    <property type="entry name" value="P CELL-TYPE AGGLUTINATION PROTEIN MAP4-LIKE-RELATED"/>
    <property type="match status" value="1"/>
</dbReference>
<dbReference type="Proteomes" id="UP001209878">
    <property type="component" value="Unassembled WGS sequence"/>
</dbReference>
<sequence length="103" mass="11624">MRSYLALRGKSPRSLFVFPGGTPVTKSFFSSQLRKSLAWAGMSTLCYKGHSFRIGAATTAGMQGVSEKEIQRMGRWKSQAFNIRNIFVFRCFIYSDSQLRGLI</sequence>
<reference evidence="2" key="1">
    <citation type="journal article" date="2023" name="Mol. Biol. Evol.">
        <title>Third-Generation Sequencing Reveals the Adaptive Role of the Epigenome in Three Deep-Sea Polychaetes.</title>
        <authorList>
            <person name="Perez M."/>
            <person name="Aroh O."/>
            <person name="Sun Y."/>
            <person name="Lan Y."/>
            <person name="Juniper S.K."/>
            <person name="Young C.R."/>
            <person name="Angers B."/>
            <person name="Qian P.Y."/>
        </authorList>
    </citation>
    <scope>NUCLEOTIDE SEQUENCE</scope>
    <source>
        <strain evidence="2">R07B-5</strain>
    </source>
</reference>